<evidence type="ECO:0000313" key="1">
    <source>
        <dbReference type="EMBL" id="RDX72159.1"/>
    </source>
</evidence>
<name>A0A371F1J9_MUCPR</name>
<keyword evidence="2" id="KW-1185">Reference proteome</keyword>
<protein>
    <submittedName>
        <fullName evidence="1">Uncharacterized protein</fullName>
    </submittedName>
</protein>
<organism evidence="1 2">
    <name type="scientific">Mucuna pruriens</name>
    <name type="common">Velvet bean</name>
    <name type="synonym">Dolichos pruriens</name>
    <dbReference type="NCBI Taxonomy" id="157652"/>
    <lineage>
        <taxon>Eukaryota</taxon>
        <taxon>Viridiplantae</taxon>
        <taxon>Streptophyta</taxon>
        <taxon>Embryophyta</taxon>
        <taxon>Tracheophyta</taxon>
        <taxon>Spermatophyta</taxon>
        <taxon>Magnoliopsida</taxon>
        <taxon>eudicotyledons</taxon>
        <taxon>Gunneridae</taxon>
        <taxon>Pentapetalae</taxon>
        <taxon>rosids</taxon>
        <taxon>fabids</taxon>
        <taxon>Fabales</taxon>
        <taxon>Fabaceae</taxon>
        <taxon>Papilionoideae</taxon>
        <taxon>50 kb inversion clade</taxon>
        <taxon>NPAAA clade</taxon>
        <taxon>indigoferoid/millettioid clade</taxon>
        <taxon>Phaseoleae</taxon>
        <taxon>Mucuna</taxon>
    </lineage>
</organism>
<dbReference type="EMBL" id="QJKJ01011036">
    <property type="protein sequence ID" value="RDX72159.1"/>
    <property type="molecule type" value="Genomic_DNA"/>
</dbReference>
<reference evidence="1" key="1">
    <citation type="submission" date="2018-05" db="EMBL/GenBank/DDBJ databases">
        <title>Draft genome of Mucuna pruriens seed.</title>
        <authorList>
            <person name="Nnadi N.E."/>
            <person name="Vos R."/>
            <person name="Hasami M.H."/>
            <person name="Devisetty U.K."/>
            <person name="Aguiy J.C."/>
        </authorList>
    </citation>
    <scope>NUCLEOTIDE SEQUENCE [LARGE SCALE GENOMIC DNA]</scope>
    <source>
        <strain evidence="1">JCA_2017</strain>
    </source>
</reference>
<comment type="caution">
    <text evidence="1">The sequence shown here is derived from an EMBL/GenBank/DDBJ whole genome shotgun (WGS) entry which is preliminary data.</text>
</comment>
<feature type="non-terminal residue" evidence="1">
    <location>
        <position position="1"/>
    </location>
</feature>
<sequence length="109" mass="12150">MRKCGKYGLGYQGGNQVKNAGPSQEEPILGQYFVRGSIAMLEDGPMSQMGWIYATKEGESNETPPIGDITLMSEDLGQLDELVEDTSMEAEALVDMEGWMERERPKFRP</sequence>
<dbReference type="AlphaFoldDB" id="A0A371F1J9"/>
<evidence type="ECO:0000313" key="2">
    <source>
        <dbReference type="Proteomes" id="UP000257109"/>
    </source>
</evidence>
<gene>
    <name evidence="1" type="ORF">CR513_48393</name>
</gene>
<dbReference type="Proteomes" id="UP000257109">
    <property type="component" value="Unassembled WGS sequence"/>
</dbReference>
<proteinExistence type="predicted"/>
<accession>A0A371F1J9</accession>